<comment type="caution">
    <text evidence="1">The sequence shown here is derived from an EMBL/GenBank/DDBJ whole genome shotgun (WGS) entry which is preliminary data.</text>
</comment>
<dbReference type="Proteomes" id="UP000034531">
    <property type="component" value="Unassembled WGS sequence"/>
</dbReference>
<accession>A0A0G0RAL8</accession>
<protein>
    <submittedName>
        <fullName evidence="1">Uncharacterized protein</fullName>
    </submittedName>
</protein>
<evidence type="ECO:0000313" key="2">
    <source>
        <dbReference type="Proteomes" id="UP000034531"/>
    </source>
</evidence>
<organism evidence="1 2">
    <name type="scientific">Candidatus Curtissbacteria bacterium GW2011_GWA1_40_16</name>
    <dbReference type="NCBI Taxonomy" id="1618405"/>
    <lineage>
        <taxon>Bacteria</taxon>
        <taxon>Candidatus Curtissiibacteriota</taxon>
    </lineage>
</organism>
<name>A0A0G0RAL8_9BACT</name>
<proteinExistence type="predicted"/>
<evidence type="ECO:0000313" key="1">
    <source>
        <dbReference type="EMBL" id="KKR49764.1"/>
    </source>
</evidence>
<reference evidence="1 2" key="1">
    <citation type="journal article" date="2015" name="Nature">
        <title>rRNA introns, odd ribosomes, and small enigmatic genomes across a large radiation of phyla.</title>
        <authorList>
            <person name="Brown C.T."/>
            <person name="Hug L.A."/>
            <person name="Thomas B.C."/>
            <person name="Sharon I."/>
            <person name="Castelle C.J."/>
            <person name="Singh A."/>
            <person name="Wilkins M.J."/>
            <person name="Williams K.H."/>
            <person name="Banfield J.F."/>
        </authorList>
    </citation>
    <scope>NUCLEOTIDE SEQUENCE [LARGE SCALE GENOMIC DNA]</scope>
</reference>
<dbReference type="AlphaFoldDB" id="A0A0G0RAL8"/>
<dbReference type="EMBL" id="LBYI01000020">
    <property type="protein sequence ID" value="KKR49764.1"/>
    <property type="molecule type" value="Genomic_DNA"/>
</dbReference>
<gene>
    <name evidence="1" type="ORF">UT84_C0020G0008</name>
</gene>
<sequence>MSLKGILFGEECDKCATFGIKCTQSGILSGDQNNPAVKSVIHSGGRGFVCQEPINQCPVVLGEADSQQMAKELNSVVEVINKYVVQPELKRRPSKTVVVFKL</sequence>